<comment type="caution">
    <text evidence="3">The sequence shown here is derived from an EMBL/GenBank/DDBJ whole genome shotgun (WGS) entry which is preliminary data.</text>
</comment>
<evidence type="ECO:0000256" key="1">
    <source>
        <dbReference type="SAM" id="MobiDB-lite"/>
    </source>
</evidence>
<name>A0A830HMA0_9CHLO</name>
<dbReference type="Proteomes" id="UP000660262">
    <property type="component" value="Unassembled WGS sequence"/>
</dbReference>
<feature type="region of interest" description="Disordered" evidence="1">
    <location>
        <begin position="138"/>
        <end position="159"/>
    </location>
</feature>
<protein>
    <submittedName>
        <fullName evidence="3">Uncharacterized protein</fullName>
    </submittedName>
</protein>
<evidence type="ECO:0000313" key="3">
    <source>
        <dbReference type="EMBL" id="GHP06920.1"/>
    </source>
</evidence>
<organism evidence="3 4">
    <name type="scientific">Pycnococcus provasolii</name>
    <dbReference type="NCBI Taxonomy" id="41880"/>
    <lineage>
        <taxon>Eukaryota</taxon>
        <taxon>Viridiplantae</taxon>
        <taxon>Chlorophyta</taxon>
        <taxon>Pseudoscourfieldiophyceae</taxon>
        <taxon>Pseudoscourfieldiales</taxon>
        <taxon>Pycnococcaceae</taxon>
        <taxon>Pycnococcus</taxon>
    </lineage>
</organism>
<reference evidence="3" key="1">
    <citation type="submission" date="2020-10" db="EMBL/GenBank/DDBJ databases">
        <title>Unveiling of a novel bifunctional photoreceptor, Dualchrome1, isolated from a cosmopolitan green alga.</title>
        <authorList>
            <person name="Suzuki S."/>
            <person name="Kawachi M."/>
        </authorList>
    </citation>
    <scope>NUCLEOTIDE SEQUENCE</scope>
    <source>
        <strain evidence="3">NIES 2893</strain>
    </source>
</reference>
<gene>
    <name evidence="3" type="ORF">PPROV_000566400</name>
</gene>
<feature type="signal peptide" evidence="2">
    <location>
        <begin position="1"/>
        <end position="32"/>
    </location>
</feature>
<evidence type="ECO:0000313" key="4">
    <source>
        <dbReference type="Proteomes" id="UP000660262"/>
    </source>
</evidence>
<keyword evidence="4" id="KW-1185">Reference proteome</keyword>
<feature type="chain" id="PRO_5032288868" evidence="2">
    <location>
        <begin position="33"/>
        <end position="617"/>
    </location>
</feature>
<sequence length="617" mass="66034">MVRMSAHGHAERLNVWACFTFVVLASAAAALGDDDSSASASPSENGPSKVTIVAPSPTQQQELQENNNAWRDLSWSCATQRHDEQGVRAACTAGGGGGVSFVLDPTSTLRQSLALTLNENDKATHQLVLTLAFPEKDEPWWDDGGGGTATSSPPDSQELANQPLWGVRFERAPEDGAWWYASTDASSRILHPKSPMCKPNDDGKGKEWFTCRIPLLATEANVDDGNSAESSRRGGALPGSPSKLDRFDRISLVDLAGYPYNRIKLHDASIMPIDESGQLSAVQSAVEAHVDAEILMTETGQPLSVASSHYNPFNNQKSNGDVVPLYTDAPADGVDVLAASWGGMFETVHVVRGEGDGVTPKIVLHAEVYMPHGALALSTANASMQDSGAWGDRDGVEFYLKLDASDISREKFDRDGLSGAWQTLGRIDVIAEALDGHGRVLASSQPLRLLSAAKKGAPKTQVSANGVVWQTVLGDDDAKSAAERGDWIRFVVPMSSFVPVQKATPDAVKAKSASSTTKTTPWNVLQLRVRPRVDASGDDARLLPSLPGTTPMYSPKHFVSFFVDGVNLLRNASSVLEYGTMTPVVPMLEDARTPSEKATIIIDDGDSYFDEDGAFVG</sequence>
<feature type="compositionally biased region" description="Low complexity" evidence="1">
    <location>
        <begin position="33"/>
        <end position="43"/>
    </location>
</feature>
<accession>A0A830HMA0</accession>
<feature type="region of interest" description="Disordered" evidence="1">
    <location>
        <begin position="33"/>
        <end position="52"/>
    </location>
</feature>
<evidence type="ECO:0000256" key="2">
    <source>
        <dbReference type="SAM" id="SignalP"/>
    </source>
</evidence>
<proteinExistence type="predicted"/>
<dbReference type="EMBL" id="BNJQ01000014">
    <property type="protein sequence ID" value="GHP06920.1"/>
    <property type="molecule type" value="Genomic_DNA"/>
</dbReference>
<keyword evidence="2" id="KW-0732">Signal</keyword>
<feature type="compositionally biased region" description="Polar residues" evidence="1">
    <location>
        <begin position="149"/>
        <end position="159"/>
    </location>
</feature>
<dbReference type="AlphaFoldDB" id="A0A830HMA0"/>